<dbReference type="Proteomes" id="UP000468591">
    <property type="component" value="Unassembled WGS sequence"/>
</dbReference>
<protein>
    <submittedName>
        <fullName evidence="1">DUF3768 domain-containing protein</fullName>
    </submittedName>
</protein>
<comment type="caution">
    <text evidence="1">The sequence shown here is derived from an EMBL/GenBank/DDBJ whole genome shotgun (WGS) entry which is preliminary data.</text>
</comment>
<organism evidence="1 2">
    <name type="scientific">Sulfitobacter sediminilitoris</name>
    <dbReference type="NCBI Taxonomy" id="2698830"/>
    <lineage>
        <taxon>Bacteria</taxon>
        <taxon>Pseudomonadati</taxon>
        <taxon>Pseudomonadota</taxon>
        <taxon>Alphaproteobacteria</taxon>
        <taxon>Rhodobacterales</taxon>
        <taxon>Roseobacteraceae</taxon>
        <taxon>Sulfitobacter</taxon>
    </lineage>
</organism>
<evidence type="ECO:0000313" key="1">
    <source>
        <dbReference type="EMBL" id="NEK25003.1"/>
    </source>
</evidence>
<dbReference type="AlphaFoldDB" id="A0A6P0CKE3"/>
<dbReference type="Pfam" id="PF12599">
    <property type="entry name" value="DUF3768"/>
    <property type="match status" value="1"/>
</dbReference>
<reference evidence="1 2" key="1">
    <citation type="submission" date="2020-01" db="EMBL/GenBank/DDBJ databases">
        <title>Sulfitobacter sediminilitoris sp. nov., isolated from a tidal flat.</title>
        <authorList>
            <person name="Park S."/>
            <person name="Yoon J.-H."/>
        </authorList>
    </citation>
    <scope>NUCLEOTIDE SEQUENCE [LARGE SCALE GENOMIC DNA]</scope>
    <source>
        <strain evidence="1 2">JBTF-M27</strain>
    </source>
</reference>
<sequence length="176" mass="20000">MTTKEETEFDVIGEVPICTRCGSERVVTDAWACWNREAGFWELETHFDQAYCRTCEQETQLEWVRPKGPENGRLRDLNDAFRTEGQGRGSVFVTNGVSAMGTDFVARALAAVRDFDSFSEDNDPWSEHDFGAFELEGHKLFWKIDPYDLDLQAHSPNPANAAVTHRVLTLMLASEY</sequence>
<dbReference type="InterPro" id="IPR022243">
    <property type="entry name" value="DUF3768"/>
</dbReference>
<keyword evidence="2" id="KW-1185">Reference proteome</keyword>
<dbReference type="EMBL" id="JAABNT010000031">
    <property type="protein sequence ID" value="NEK25003.1"/>
    <property type="molecule type" value="Genomic_DNA"/>
</dbReference>
<dbReference type="RefSeq" id="WP_164356181.1">
    <property type="nucleotide sequence ID" value="NZ_JAABNT010000031.1"/>
</dbReference>
<name>A0A6P0CKE3_9RHOB</name>
<proteinExistence type="predicted"/>
<gene>
    <name evidence="1" type="ORF">GV827_21785</name>
</gene>
<evidence type="ECO:0000313" key="2">
    <source>
        <dbReference type="Proteomes" id="UP000468591"/>
    </source>
</evidence>
<accession>A0A6P0CKE3</accession>